<gene>
    <name evidence="2" type="ORF">OMP44_06595</name>
</gene>
<reference evidence="2 3" key="1">
    <citation type="submission" date="2022-10" db="EMBL/GenBank/DDBJ databases">
        <title>A novel Pseudomonas species, isolated from Passiflora incarnata leaves.</title>
        <authorList>
            <person name="Cueva-Yesquen L.G."/>
            <person name="Fantinatti-Garboggini F."/>
        </authorList>
    </citation>
    <scope>NUCLEOTIDE SEQUENCE [LARGE SCALE GENOMIC DNA]</scope>
    <source>
        <strain evidence="2 3">CBMAI 2609</strain>
    </source>
</reference>
<name>A0ABT6IDM6_9PSED</name>
<feature type="transmembrane region" description="Helical" evidence="1">
    <location>
        <begin position="51"/>
        <end position="69"/>
    </location>
</feature>
<accession>A0ABT6IDM6</accession>
<evidence type="ECO:0000256" key="1">
    <source>
        <dbReference type="SAM" id="Phobius"/>
    </source>
</evidence>
<sequence length="78" mass="8384">MPEEYESDIRPYARSARKSDFNEMAAAVAAAISVWALATLIAVIAGYHGSGATNTINLLVMVSGGLGFVGRRWQLGRR</sequence>
<keyword evidence="1" id="KW-0812">Transmembrane</keyword>
<proteinExistence type="predicted"/>
<keyword evidence="1" id="KW-1133">Transmembrane helix</keyword>
<evidence type="ECO:0000313" key="2">
    <source>
        <dbReference type="EMBL" id="MDH4762571.1"/>
    </source>
</evidence>
<organism evidence="2 3">
    <name type="scientific">Pseudomonas flavocrustae</name>
    <dbReference type="NCBI Taxonomy" id="2991719"/>
    <lineage>
        <taxon>Bacteria</taxon>
        <taxon>Pseudomonadati</taxon>
        <taxon>Pseudomonadota</taxon>
        <taxon>Gammaproteobacteria</taxon>
        <taxon>Pseudomonadales</taxon>
        <taxon>Pseudomonadaceae</taxon>
        <taxon>Pseudomonas</taxon>
    </lineage>
</organism>
<comment type="caution">
    <text evidence="2">The sequence shown here is derived from an EMBL/GenBank/DDBJ whole genome shotgun (WGS) entry which is preliminary data.</text>
</comment>
<dbReference type="RefSeq" id="WP_280307050.1">
    <property type="nucleotide sequence ID" value="NZ_JAPDIQ010000002.1"/>
</dbReference>
<keyword evidence="3" id="KW-1185">Reference proteome</keyword>
<dbReference type="EMBL" id="JAPDIQ010000002">
    <property type="protein sequence ID" value="MDH4762571.1"/>
    <property type="molecule type" value="Genomic_DNA"/>
</dbReference>
<feature type="transmembrane region" description="Helical" evidence="1">
    <location>
        <begin position="24"/>
        <end position="45"/>
    </location>
</feature>
<dbReference type="Proteomes" id="UP001157461">
    <property type="component" value="Unassembled WGS sequence"/>
</dbReference>
<protein>
    <submittedName>
        <fullName evidence="2">Uncharacterized protein</fullName>
    </submittedName>
</protein>
<evidence type="ECO:0000313" key="3">
    <source>
        <dbReference type="Proteomes" id="UP001157461"/>
    </source>
</evidence>
<keyword evidence="1" id="KW-0472">Membrane</keyword>